<accession>A0ABX5WXG2</accession>
<evidence type="ECO:0000313" key="3">
    <source>
        <dbReference type="EMBL" id="QDO83789.1"/>
    </source>
</evidence>
<dbReference type="Proteomes" id="UP000315947">
    <property type="component" value="Chromosome"/>
</dbReference>
<evidence type="ECO:0000259" key="2">
    <source>
        <dbReference type="Pfam" id="PF00144"/>
    </source>
</evidence>
<organism evidence="3 4">
    <name type="scientific">Shewanella psychropiezotolerans</name>
    <dbReference type="NCBI Taxonomy" id="2593655"/>
    <lineage>
        <taxon>Bacteria</taxon>
        <taxon>Pseudomonadati</taxon>
        <taxon>Pseudomonadota</taxon>
        <taxon>Gammaproteobacteria</taxon>
        <taxon>Alteromonadales</taxon>
        <taxon>Shewanellaceae</taxon>
        <taxon>Shewanella</taxon>
    </lineage>
</organism>
<feature type="chain" id="PRO_5046679874" evidence="1">
    <location>
        <begin position="21"/>
        <end position="425"/>
    </location>
</feature>
<dbReference type="RefSeq" id="WP_144046160.1">
    <property type="nucleotide sequence ID" value="NZ_CP041614.1"/>
</dbReference>
<feature type="signal peptide" evidence="1">
    <location>
        <begin position="1"/>
        <end position="20"/>
    </location>
</feature>
<gene>
    <name evidence="3" type="ORF">FM037_11750</name>
</gene>
<feature type="domain" description="Beta-lactamase-related" evidence="2">
    <location>
        <begin position="109"/>
        <end position="349"/>
    </location>
</feature>
<evidence type="ECO:0000313" key="4">
    <source>
        <dbReference type="Proteomes" id="UP000315947"/>
    </source>
</evidence>
<dbReference type="Gene3D" id="3.40.710.10">
    <property type="entry name" value="DD-peptidase/beta-lactamase superfamily"/>
    <property type="match status" value="1"/>
</dbReference>
<protein>
    <submittedName>
        <fullName evidence="3">Serine hydrolase</fullName>
    </submittedName>
</protein>
<dbReference type="InterPro" id="IPR050789">
    <property type="entry name" value="Diverse_Enzym_Activities"/>
</dbReference>
<dbReference type="InterPro" id="IPR012338">
    <property type="entry name" value="Beta-lactam/transpept-like"/>
</dbReference>
<evidence type="ECO:0000256" key="1">
    <source>
        <dbReference type="SAM" id="SignalP"/>
    </source>
</evidence>
<keyword evidence="3" id="KW-0378">Hydrolase</keyword>
<proteinExistence type="predicted"/>
<dbReference type="GO" id="GO:0016787">
    <property type="term" value="F:hydrolase activity"/>
    <property type="evidence" value="ECO:0007669"/>
    <property type="project" value="UniProtKB-KW"/>
</dbReference>
<dbReference type="EMBL" id="CP041614">
    <property type="protein sequence ID" value="QDO83789.1"/>
    <property type="molecule type" value="Genomic_DNA"/>
</dbReference>
<sequence length="425" mass="47165">MKKLIIALSVLLVTSFVAQATTLHTPDQEFIDLAGQYGVTQENWDSGKNAKLTMQNAYRFTSYVEMENGAFIHDMGKASGLDLSRIYGHDIDGPIAMDILIRDRLNQEALVILKDGKLVDEYYWNGMSKYSTHLMMSITKSFTSMTLQTLVAEGKVKMENSITDYLPELTSSPSFSKATVQEVADMRSGIKIVFAKGKMWDDRMTNVQEWNGQNKYPELKSILDFGELVGKRTDFDTGEMYDYQCTNTEMLGMIIAKVTGKPLAEAMENRLWKKVGFSSNAKIQSNSNGEAVGSGGLNATPRDVALMMDVLVNDGKNRNGDQIVPKAFVESLLAGNKDVRSAWSKGSESKLAPNRWYKDQIRTFDIKGHKFLAFVGIHGQLTIGEPSTGTVLHFNGAQDEMQAKRTVALTFLSTIPILLDAVNAK</sequence>
<keyword evidence="4" id="KW-1185">Reference proteome</keyword>
<name>A0ABX5WXG2_9GAMM</name>
<reference evidence="3 4" key="1">
    <citation type="submission" date="2019-07" db="EMBL/GenBank/DDBJ databases">
        <title>Shewanella sp. YLB-06 whole genomic sequence.</title>
        <authorList>
            <person name="Yu L."/>
        </authorList>
    </citation>
    <scope>NUCLEOTIDE SEQUENCE [LARGE SCALE GENOMIC DNA]</scope>
    <source>
        <strain evidence="3 4">YLB-06</strain>
    </source>
</reference>
<dbReference type="PANTHER" id="PTHR43283:SF7">
    <property type="entry name" value="BETA-LACTAMASE-RELATED DOMAIN-CONTAINING PROTEIN"/>
    <property type="match status" value="1"/>
</dbReference>
<dbReference type="Pfam" id="PF00144">
    <property type="entry name" value="Beta-lactamase"/>
    <property type="match status" value="1"/>
</dbReference>
<keyword evidence="1" id="KW-0732">Signal</keyword>
<dbReference type="PANTHER" id="PTHR43283">
    <property type="entry name" value="BETA-LACTAMASE-RELATED"/>
    <property type="match status" value="1"/>
</dbReference>
<dbReference type="SUPFAM" id="SSF56601">
    <property type="entry name" value="beta-lactamase/transpeptidase-like"/>
    <property type="match status" value="1"/>
</dbReference>
<dbReference type="InterPro" id="IPR001466">
    <property type="entry name" value="Beta-lactam-related"/>
</dbReference>